<dbReference type="EMBL" id="LCYI01000062">
    <property type="protein sequence ID" value="KLA22335.1"/>
    <property type="molecule type" value="Genomic_DNA"/>
</dbReference>
<geneLocation type="plasmid" evidence="4 6">
    <name>unnamed_12</name>
</geneLocation>
<dbReference type="SUPFAM" id="SSF47413">
    <property type="entry name" value="lambda repressor-like DNA-binding domains"/>
    <property type="match status" value="1"/>
</dbReference>
<gene>
    <name evidence="3" type="ORF">B4077_3281</name>
    <name evidence="4" type="ORF">C1N66_31385</name>
</gene>
<reference evidence="3 5" key="1">
    <citation type="submission" date="2015-04" db="EMBL/GenBank/DDBJ databases">
        <title>Draft Genome Sequences of Eight Spore-Forming Food Isolates of Bacillus cereus Genome sequencing.</title>
        <authorList>
            <person name="Krawcyk A.O."/>
            <person name="de Jong A."/>
            <person name="Eijlander R.T."/>
            <person name="Berendsen E.M."/>
            <person name="Holsappel S."/>
            <person name="Wells-Bennik M."/>
            <person name="Kuipers O.P."/>
        </authorList>
    </citation>
    <scope>NUCLEOTIDE SEQUENCE [LARGE SCALE GENOMIC DNA]</scope>
    <source>
        <strain evidence="3 5">B4077</strain>
    </source>
</reference>
<accession>A0A0G8FCU4</accession>
<proteinExistence type="predicted"/>
<dbReference type="Pfam" id="PF01381">
    <property type="entry name" value="HTH_3"/>
    <property type="match status" value="1"/>
</dbReference>
<dbReference type="InterPro" id="IPR001387">
    <property type="entry name" value="Cro/C1-type_HTH"/>
</dbReference>
<dbReference type="RefSeq" id="WP_000019025.1">
    <property type="nucleotide sequence ID" value="NZ_CP028010.2"/>
</dbReference>
<dbReference type="AlphaFoldDB" id="A0A0G8FCU4"/>
<dbReference type="PANTHER" id="PTHR46558:SF11">
    <property type="entry name" value="HTH-TYPE TRANSCRIPTIONAL REGULATOR XRE"/>
    <property type="match status" value="1"/>
</dbReference>
<dbReference type="PROSITE" id="PS50943">
    <property type="entry name" value="HTH_CROC1"/>
    <property type="match status" value="1"/>
</dbReference>
<dbReference type="InterPro" id="IPR010982">
    <property type="entry name" value="Lambda_DNA-bd_dom_sf"/>
</dbReference>
<name>A0A0G8FCU4_BACCE</name>
<dbReference type="Gene3D" id="1.10.260.40">
    <property type="entry name" value="lambda repressor-like DNA-binding domains"/>
    <property type="match status" value="1"/>
</dbReference>
<dbReference type="CDD" id="cd00093">
    <property type="entry name" value="HTH_XRE"/>
    <property type="match status" value="1"/>
</dbReference>
<keyword evidence="4" id="KW-0614">Plasmid</keyword>
<evidence type="ECO:0000256" key="1">
    <source>
        <dbReference type="ARBA" id="ARBA00023125"/>
    </source>
</evidence>
<keyword evidence="1" id="KW-0238">DNA-binding</keyword>
<feature type="domain" description="HTH cro/C1-type" evidence="2">
    <location>
        <begin position="8"/>
        <end position="62"/>
    </location>
</feature>
<dbReference type="PANTHER" id="PTHR46558">
    <property type="entry name" value="TRACRIPTIONAL REGULATORY PROTEIN-RELATED-RELATED"/>
    <property type="match status" value="1"/>
</dbReference>
<dbReference type="PATRIC" id="fig|1396.428.peg.2643"/>
<organism evidence="3 5">
    <name type="scientific">Bacillus cereus</name>
    <dbReference type="NCBI Taxonomy" id="1396"/>
    <lineage>
        <taxon>Bacteria</taxon>
        <taxon>Bacillati</taxon>
        <taxon>Bacillota</taxon>
        <taxon>Bacilli</taxon>
        <taxon>Bacillales</taxon>
        <taxon>Bacillaceae</taxon>
        <taxon>Bacillus</taxon>
        <taxon>Bacillus cereus group</taxon>
    </lineage>
</organism>
<dbReference type="SMART" id="SM00530">
    <property type="entry name" value="HTH_XRE"/>
    <property type="match status" value="1"/>
</dbReference>
<evidence type="ECO:0000313" key="6">
    <source>
        <dbReference type="Proteomes" id="UP000464780"/>
    </source>
</evidence>
<dbReference type="EMBL" id="CP028010">
    <property type="protein sequence ID" value="QHV47509.1"/>
    <property type="molecule type" value="Genomic_DNA"/>
</dbReference>
<sequence length="108" mass="12461">MSHLSKRLAELRKKRGYTQADISHRLNIARTTYANWEYGKADPDADSIMRIAELHNISIDELFGRNNPLESKLESIKVALADIPAEKQQEALDVLIDYTYFIKKHFLS</sequence>
<reference evidence="4 6" key="2">
    <citation type="submission" date="2018-03" db="EMBL/GenBank/DDBJ databases">
        <title>The complete genome of bacterial strain SGAir0260.</title>
        <authorList>
            <person name="Schuster S.C."/>
        </authorList>
    </citation>
    <scope>NUCLEOTIDE SEQUENCE [LARGE SCALE GENOMIC DNA]</scope>
    <source>
        <strain evidence="4 6">SGAir0260</strain>
        <plasmid evidence="4 6">unnamed_12</plasmid>
    </source>
</reference>
<dbReference type="Proteomes" id="UP000035214">
    <property type="component" value="Unassembled WGS sequence"/>
</dbReference>
<evidence type="ECO:0000313" key="4">
    <source>
        <dbReference type="EMBL" id="QHV47509.1"/>
    </source>
</evidence>
<dbReference type="GO" id="GO:0003677">
    <property type="term" value="F:DNA binding"/>
    <property type="evidence" value="ECO:0007669"/>
    <property type="project" value="UniProtKB-KW"/>
</dbReference>
<protein>
    <submittedName>
        <fullName evidence="4">Helix-turn-helix transcriptional regulator</fullName>
    </submittedName>
</protein>
<dbReference type="Proteomes" id="UP000464780">
    <property type="component" value="Plasmid unnamed_12"/>
</dbReference>
<evidence type="ECO:0000313" key="5">
    <source>
        <dbReference type="Proteomes" id="UP000035214"/>
    </source>
</evidence>
<evidence type="ECO:0000313" key="3">
    <source>
        <dbReference type="EMBL" id="KLA22335.1"/>
    </source>
</evidence>
<evidence type="ECO:0000259" key="2">
    <source>
        <dbReference type="PROSITE" id="PS50943"/>
    </source>
</evidence>